<dbReference type="AlphaFoldDB" id="A0A5N5WYQ9"/>
<reference evidence="1 2" key="1">
    <citation type="submission" date="2019-04" db="EMBL/GenBank/DDBJ databases">
        <title>Friends and foes A comparative genomics study of 23 Aspergillus species from section Flavi.</title>
        <authorList>
            <consortium name="DOE Joint Genome Institute"/>
            <person name="Kjaerbolling I."/>
            <person name="Vesth T."/>
            <person name="Frisvad J.C."/>
            <person name="Nybo J.L."/>
            <person name="Theobald S."/>
            <person name="Kildgaard S."/>
            <person name="Isbrandt T."/>
            <person name="Kuo A."/>
            <person name="Sato A."/>
            <person name="Lyhne E.K."/>
            <person name="Kogle M.E."/>
            <person name="Wiebenga A."/>
            <person name="Kun R.S."/>
            <person name="Lubbers R.J."/>
            <person name="Makela M.R."/>
            <person name="Barry K."/>
            <person name="Chovatia M."/>
            <person name="Clum A."/>
            <person name="Daum C."/>
            <person name="Haridas S."/>
            <person name="He G."/>
            <person name="LaButti K."/>
            <person name="Lipzen A."/>
            <person name="Mondo S."/>
            <person name="Riley R."/>
            <person name="Salamov A."/>
            <person name="Simmons B.A."/>
            <person name="Magnuson J.K."/>
            <person name="Henrissat B."/>
            <person name="Mortensen U.H."/>
            <person name="Larsen T.O."/>
            <person name="Devries R.P."/>
            <person name="Grigoriev I.V."/>
            <person name="Machida M."/>
            <person name="Baker S.E."/>
            <person name="Andersen M.R."/>
        </authorList>
    </citation>
    <scope>NUCLEOTIDE SEQUENCE [LARGE SCALE GENOMIC DNA]</scope>
    <source>
        <strain evidence="1 2">CBS 151.66</strain>
    </source>
</reference>
<protein>
    <submittedName>
        <fullName evidence="1">Uncharacterized protein</fullName>
    </submittedName>
</protein>
<accession>A0A5N5WYQ9</accession>
<sequence length="95" mass="10644">MDVVGIFMKLSKSDFISRLGMYIHDSSGTSNDSCPRDQYLVDVPDSNFRSCLESQDGSTLLSFSLPFREYSNVRGHAMHLYEVVSAASPRLTVLF</sequence>
<organism evidence="1 2">
    <name type="scientific">Aspergillus leporis</name>
    <dbReference type="NCBI Taxonomy" id="41062"/>
    <lineage>
        <taxon>Eukaryota</taxon>
        <taxon>Fungi</taxon>
        <taxon>Dikarya</taxon>
        <taxon>Ascomycota</taxon>
        <taxon>Pezizomycotina</taxon>
        <taxon>Eurotiomycetes</taxon>
        <taxon>Eurotiomycetidae</taxon>
        <taxon>Eurotiales</taxon>
        <taxon>Aspergillaceae</taxon>
        <taxon>Aspergillus</taxon>
        <taxon>Aspergillus subgen. Circumdati</taxon>
    </lineage>
</organism>
<dbReference type="EMBL" id="ML732222">
    <property type="protein sequence ID" value="KAB8073706.1"/>
    <property type="molecule type" value="Genomic_DNA"/>
</dbReference>
<gene>
    <name evidence="1" type="ORF">BDV29DRAFT_174998</name>
</gene>
<dbReference type="Proteomes" id="UP000326565">
    <property type="component" value="Unassembled WGS sequence"/>
</dbReference>
<name>A0A5N5WYQ9_9EURO</name>
<evidence type="ECO:0000313" key="1">
    <source>
        <dbReference type="EMBL" id="KAB8073706.1"/>
    </source>
</evidence>
<keyword evidence="2" id="KW-1185">Reference proteome</keyword>
<proteinExistence type="predicted"/>
<evidence type="ECO:0000313" key="2">
    <source>
        <dbReference type="Proteomes" id="UP000326565"/>
    </source>
</evidence>